<dbReference type="InterPro" id="IPR005467">
    <property type="entry name" value="His_kinase_dom"/>
</dbReference>
<dbReference type="SMART" id="SM00387">
    <property type="entry name" value="HATPase_c"/>
    <property type="match status" value="1"/>
</dbReference>
<reference evidence="14" key="1">
    <citation type="submission" date="2024-05" db="EMBL/GenBank/DDBJ databases">
        <title>30 novel species of actinomycetes from the DSMZ collection.</title>
        <authorList>
            <person name="Nouioui I."/>
        </authorList>
    </citation>
    <scope>NUCLEOTIDE SEQUENCE</scope>
    <source>
        <strain evidence="14">DSM 40712</strain>
    </source>
</reference>
<keyword evidence="8 11" id="KW-1133">Transmembrane helix</keyword>
<dbReference type="Pfam" id="PF00512">
    <property type="entry name" value="HisKA"/>
    <property type="match status" value="1"/>
</dbReference>
<keyword evidence="4" id="KW-0597">Phosphoprotein</keyword>
<evidence type="ECO:0000256" key="10">
    <source>
        <dbReference type="SAM" id="Coils"/>
    </source>
</evidence>
<keyword evidence="15" id="KW-1185">Reference proteome</keyword>
<keyword evidence="7 14" id="KW-0418">Kinase</keyword>
<keyword evidence="10" id="KW-0175">Coiled coil</keyword>
<evidence type="ECO:0000313" key="14">
    <source>
        <dbReference type="EMBL" id="MDT0614370.1"/>
    </source>
</evidence>
<dbReference type="SMART" id="SM00388">
    <property type="entry name" value="HisKA"/>
    <property type="match status" value="1"/>
</dbReference>
<feature type="domain" description="Histidine kinase" evidence="12">
    <location>
        <begin position="397"/>
        <end position="611"/>
    </location>
</feature>
<evidence type="ECO:0000256" key="11">
    <source>
        <dbReference type="SAM" id="Phobius"/>
    </source>
</evidence>
<dbReference type="CDD" id="cd06225">
    <property type="entry name" value="HAMP"/>
    <property type="match status" value="1"/>
</dbReference>
<name>A0ABU3AWX2_9ACTN</name>
<dbReference type="GO" id="GO:0016301">
    <property type="term" value="F:kinase activity"/>
    <property type="evidence" value="ECO:0007669"/>
    <property type="project" value="UniProtKB-KW"/>
</dbReference>
<gene>
    <name evidence="14" type="ORF">RM812_29765</name>
</gene>
<sequence>MGRFRKGRRVRISAVPLRRSLLLRLLAVSALVSVCSITATAWVVLQTTAVVLSRERGQALADDARIYDTLLGYAATHPSWNGVRPTVDHLAQSAGHRIVLLGEDGHLLADSNADRNRPFQPPQQASAVIDPLAVDPELNKNTDDGRSGTERIDPRAVGPFKLSEEDSERLTRTAKRVVLCLREFHGIQAHVQMSSAGRPKVVVPNPGGTPTLGEQRCSPGFTDPTPSEESALEGLTSLVNACLARREVDGVRLAIDGSWEPRTRHAPPASTVLSCLTTSRSQQLAPYVAPAALLYVSSPGRTATTFFDLTSANRLRIAGWAAAVLVMTVTVTTLTGIRLVKPLRTLTKAAMRMEGGEASPSVLVRGGDEIAKLSAAFNAMSRRREQLESARRDMTNDIAHELRTPVSNIRGWLEAVEDGLAQPDADLVTNLLGQALQLQHIVDDLRDLSAAEAGELRLVPAPVELMELLASVAVANQATATAAGVTITVVDTGRVPVIADPVRIRQMIGNLVSNAIRYTPAGGSVTLSAHVDLDTVVIDVADTGTGISADELPHIFDRFWRAEKSRSRQSGGSGLGLAIVRRLAEAHQGTVTAASTPNVGSTFTLRLPHHS</sequence>
<accession>A0ABU3AWX2</accession>
<feature type="coiled-coil region" evidence="10">
    <location>
        <begin position="370"/>
        <end position="397"/>
    </location>
</feature>
<keyword evidence="11" id="KW-0472">Membrane</keyword>
<evidence type="ECO:0000256" key="9">
    <source>
        <dbReference type="ARBA" id="ARBA00023012"/>
    </source>
</evidence>
<evidence type="ECO:0000259" key="12">
    <source>
        <dbReference type="PROSITE" id="PS50109"/>
    </source>
</evidence>
<feature type="transmembrane region" description="Helical" evidence="11">
    <location>
        <begin position="21"/>
        <end position="45"/>
    </location>
</feature>
<dbReference type="SUPFAM" id="SSF158472">
    <property type="entry name" value="HAMP domain-like"/>
    <property type="match status" value="1"/>
</dbReference>
<comment type="subcellular location">
    <subcellularLocation>
        <location evidence="2">Cell membrane</location>
    </subcellularLocation>
</comment>
<evidence type="ECO:0000256" key="7">
    <source>
        <dbReference type="ARBA" id="ARBA00022777"/>
    </source>
</evidence>
<protein>
    <recommendedName>
        <fullName evidence="3">histidine kinase</fullName>
        <ecNumber evidence="3">2.7.13.3</ecNumber>
    </recommendedName>
</protein>
<dbReference type="CDD" id="cd16922">
    <property type="entry name" value="HATPase_EvgS-ArcB-TorS-like"/>
    <property type="match status" value="1"/>
</dbReference>
<evidence type="ECO:0000259" key="13">
    <source>
        <dbReference type="PROSITE" id="PS50885"/>
    </source>
</evidence>
<dbReference type="Gene3D" id="1.10.287.130">
    <property type="match status" value="1"/>
</dbReference>
<dbReference type="PANTHER" id="PTHR43047:SF72">
    <property type="entry name" value="OSMOSENSING HISTIDINE PROTEIN KINASE SLN1"/>
    <property type="match status" value="1"/>
</dbReference>
<evidence type="ECO:0000256" key="2">
    <source>
        <dbReference type="ARBA" id="ARBA00004236"/>
    </source>
</evidence>
<dbReference type="Gene3D" id="3.30.565.10">
    <property type="entry name" value="Histidine kinase-like ATPase, C-terminal domain"/>
    <property type="match status" value="1"/>
</dbReference>
<dbReference type="RefSeq" id="WP_311579070.1">
    <property type="nucleotide sequence ID" value="NZ_JAVRFH010000039.1"/>
</dbReference>
<keyword evidence="9" id="KW-0902">Two-component regulatory system</keyword>
<evidence type="ECO:0000256" key="5">
    <source>
        <dbReference type="ARBA" id="ARBA00022679"/>
    </source>
</evidence>
<comment type="caution">
    <text evidence="14">The sequence shown here is derived from an EMBL/GenBank/DDBJ whole genome shotgun (WGS) entry which is preliminary data.</text>
</comment>
<dbReference type="PROSITE" id="PS50109">
    <property type="entry name" value="HIS_KIN"/>
    <property type="match status" value="1"/>
</dbReference>
<dbReference type="PROSITE" id="PS50885">
    <property type="entry name" value="HAMP"/>
    <property type="match status" value="1"/>
</dbReference>
<dbReference type="PANTHER" id="PTHR43047">
    <property type="entry name" value="TWO-COMPONENT HISTIDINE PROTEIN KINASE"/>
    <property type="match status" value="1"/>
</dbReference>
<dbReference type="EMBL" id="JAVRFH010000039">
    <property type="protein sequence ID" value="MDT0614370.1"/>
    <property type="molecule type" value="Genomic_DNA"/>
</dbReference>
<dbReference type="SUPFAM" id="SSF55874">
    <property type="entry name" value="ATPase domain of HSP90 chaperone/DNA topoisomerase II/histidine kinase"/>
    <property type="match status" value="1"/>
</dbReference>
<evidence type="ECO:0000256" key="3">
    <source>
        <dbReference type="ARBA" id="ARBA00012438"/>
    </source>
</evidence>
<dbReference type="Pfam" id="PF00672">
    <property type="entry name" value="HAMP"/>
    <property type="match status" value="1"/>
</dbReference>
<dbReference type="InterPro" id="IPR003661">
    <property type="entry name" value="HisK_dim/P_dom"/>
</dbReference>
<dbReference type="InterPro" id="IPR003594">
    <property type="entry name" value="HATPase_dom"/>
</dbReference>
<dbReference type="CDD" id="cd00082">
    <property type="entry name" value="HisKA"/>
    <property type="match status" value="1"/>
</dbReference>
<feature type="domain" description="HAMP" evidence="13">
    <location>
        <begin position="337"/>
        <end position="389"/>
    </location>
</feature>
<keyword evidence="6 11" id="KW-0812">Transmembrane</keyword>
<dbReference type="InterPro" id="IPR004358">
    <property type="entry name" value="Sig_transdc_His_kin-like_C"/>
</dbReference>
<dbReference type="SUPFAM" id="SSF47384">
    <property type="entry name" value="Homodimeric domain of signal transducing histidine kinase"/>
    <property type="match status" value="1"/>
</dbReference>
<evidence type="ECO:0000256" key="8">
    <source>
        <dbReference type="ARBA" id="ARBA00022989"/>
    </source>
</evidence>
<proteinExistence type="predicted"/>
<comment type="catalytic activity">
    <reaction evidence="1">
        <text>ATP + protein L-histidine = ADP + protein N-phospho-L-histidine.</text>
        <dbReference type="EC" id="2.7.13.3"/>
    </reaction>
</comment>
<evidence type="ECO:0000256" key="1">
    <source>
        <dbReference type="ARBA" id="ARBA00000085"/>
    </source>
</evidence>
<dbReference type="InterPro" id="IPR036097">
    <property type="entry name" value="HisK_dim/P_sf"/>
</dbReference>
<dbReference type="Proteomes" id="UP001180724">
    <property type="component" value="Unassembled WGS sequence"/>
</dbReference>
<dbReference type="InterPro" id="IPR003660">
    <property type="entry name" value="HAMP_dom"/>
</dbReference>
<dbReference type="SMART" id="SM00304">
    <property type="entry name" value="HAMP"/>
    <property type="match status" value="1"/>
</dbReference>
<dbReference type="EC" id="2.7.13.3" evidence="3"/>
<dbReference type="InterPro" id="IPR036890">
    <property type="entry name" value="HATPase_C_sf"/>
</dbReference>
<evidence type="ECO:0000313" key="15">
    <source>
        <dbReference type="Proteomes" id="UP001180724"/>
    </source>
</evidence>
<organism evidence="14 15">
    <name type="scientific">Streptomyces lancefieldiae</name>
    <dbReference type="NCBI Taxonomy" id="3075520"/>
    <lineage>
        <taxon>Bacteria</taxon>
        <taxon>Bacillati</taxon>
        <taxon>Actinomycetota</taxon>
        <taxon>Actinomycetes</taxon>
        <taxon>Kitasatosporales</taxon>
        <taxon>Streptomycetaceae</taxon>
        <taxon>Streptomyces</taxon>
    </lineage>
</organism>
<dbReference type="Gene3D" id="6.10.340.10">
    <property type="match status" value="1"/>
</dbReference>
<evidence type="ECO:0000256" key="6">
    <source>
        <dbReference type="ARBA" id="ARBA00022692"/>
    </source>
</evidence>
<dbReference type="Pfam" id="PF02518">
    <property type="entry name" value="HATPase_c"/>
    <property type="match status" value="1"/>
</dbReference>
<keyword evidence="5" id="KW-0808">Transferase</keyword>
<dbReference type="PRINTS" id="PR00344">
    <property type="entry name" value="BCTRLSENSOR"/>
</dbReference>
<evidence type="ECO:0000256" key="4">
    <source>
        <dbReference type="ARBA" id="ARBA00022553"/>
    </source>
</evidence>